<sequence length="93" mass="9935">GEADSLQDWIISTLAQYCTFPQNGIESSKQGINIIPTAAQLLISVTKNRPIPQILTGVANAKSSGDRGVDVAMLDVELSIKGEKLITNCGIFF</sequence>
<dbReference type="Proteomes" id="UP000887565">
    <property type="component" value="Unplaced"/>
</dbReference>
<dbReference type="WBParaSite" id="nRc.2.0.1.t11988-RA">
    <property type="protein sequence ID" value="nRc.2.0.1.t11988-RA"/>
    <property type="gene ID" value="nRc.2.0.1.g11988"/>
</dbReference>
<name>A0A915IDW4_ROMCU</name>
<organism evidence="1 2">
    <name type="scientific">Romanomermis culicivorax</name>
    <name type="common">Nematode worm</name>
    <dbReference type="NCBI Taxonomy" id="13658"/>
    <lineage>
        <taxon>Eukaryota</taxon>
        <taxon>Metazoa</taxon>
        <taxon>Ecdysozoa</taxon>
        <taxon>Nematoda</taxon>
        <taxon>Enoplea</taxon>
        <taxon>Dorylaimia</taxon>
        <taxon>Mermithida</taxon>
        <taxon>Mermithoidea</taxon>
        <taxon>Mermithidae</taxon>
        <taxon>Romanomermis</taxon>
    </lineage>
</organism>
<proteinExistence type="predicted"/>
<reference evidence="2" key="1">
    <citation type="submission" date="2022-11" db="UniProtKB">
        <authorList>
            <consortium name="WormBaseParasite"/>
        </authorList>
    </citation>
    <scope>IDENTIFICATION</scope>
</reference>
<keyword evidence="1" id="KW-1185">Reference proteome</keyword>
<evidence type="ECO:0000313" key="2">
    <source>
        <dbReference type="WBParaSite" id="nRc.2.0.1.t11988-RA"/>
    </source>
</evidence>
<protein>
    <submittedName>
        <fullName evidence="2">Uncharacterized protein</fullName>
    </submittedName>
</protein>
<accession>A0A915IDW4</accession>
<evidence type="ECO:0000313" key="1">
    <source>
        <dbReference type="Proteomes" id="UP000887565"/>
    </source>
</evidence>
<dbReference type="AlphaFoldDB" id="A0A915IDW4"/>